<protein>
    <submittedName>
        <fullName evidence="1">Uncharacterized protein</fullName>
    </submittedName>
</protein>
<accession>A0ABN9F3I5</accession>
<dbReference type="Proteomes" id="UP001162483">
    <property type="component" value="Unassembled WGS sequence"/>
</dbReference>
<comment type="caution">
    <text evidence="1">The sequence shown here is derived from an EMBL/GenBank/DDBJ whole genome shotgun (WGS) entry which is preliminary data.</text>
</comment>
<evidence type="ECO:0000313" key="1">
    <source>
        <dbReference type="EMBL" id="CAI9591620.1"/>
    </source>
</evidence>
<sequence>MNAYMIWSRIHRSETSPSWHPIFHHKWQAWRGVEQTDGGAATALL</sequence>
<keyword evidence="2" id="KW-1185">Reference proteome</keyword>
<evidence type="ECO:0000313" key="2">
    <source>
        <dbReference type="Proteomes" id="UP001162483"/>
    </source>
</evidence>
<name>A0ABN9F3I5_9NEOB</name>
<proteinExistence type="predicted"/>
<reference evidence="1" key="1">
    <citation type="submission" date="2023-05" db="EMBL/GenBank/DDBJ databases">
        <authorList>
            <person name="Stuckert A."/>
        </authorList>
    </citation>
    <scope>NUCLEOTIDE SEQUENCE</scope>
</reference>
<gene>
    <name evidence="1" type="ORF">SPARVUS_LOCUS11242948</name>
</gene>
<dbReference type="EMBL" id="CATNWA010016308">
    <property type="protein sequence ID" value="CAI9591620.1"/>
    <property type="molecule type" value="Genomic_DNA"/>
</dbReference>
<organism evidence="1 2">
    <name type="scientific">Staurois parvus</name>
    <dbReference type="NCBI Taxonomy" id="386267"/>
    <lineage>
        <taxon>Eukaryota</taxon>
        <taxon>Metazoa</taxon>
        <taxon>Chordata</taxon>
        <taxon>Craniata</taxon>
        <taxon>Vertebrata</taxon>
        <taxon>Euteleostomi</taxon>
        <taxon>Amphibia</taxon>
        <taxon>Batrachia</taxon>
        <taxon>Anura</taxon>
        <taxon>Neobatrachia</taxon>
        <taxon>Ranoidea</taxon>
        <taxon>Ranidae</taxon>
        <taxon>Staurois</taxon>
    </lineage>
</organism>